<evidence type="ECO:0000256" key="10">
    <source>
        <dbReference type="ARBA" id="ARBA00022840"/>
    </source>
</evidence>
<feature type="region of interest" description="Disordered" evidence="16">
    <location>
        <begin position="561"/>
        <end position="639"/>
    </location>
</feature>
<comment type="cofactor">
    <cofactor evidence="1">
        <name>Mn(2+)</name>
        <dbReference type="ChEBI" id="CHEBI:29035"/>
    </cofactor>
</comment>
<dbReference type="InterPro" id="IPR007010">
    <property type="entry name" value="PolA_pol_RNA-bd_dom"/>
</dbReference>
<evidence type="ECO:0000256" key="16">
    <source>
        <dbReference type="SAM" id="MobiDB-lite"/>
    </source>
</evidence>
<dbReference type="Gene3D" id="1.10.1410.10">
    <property type="match status" value="1"/>
</dbReference>
<proteinExistence type="inferred from homology"/>
<dbReference type="GeneID" id="119742741"/>
<dbReference type="Pfam" id="PF04926">
    <property type="entry name" value="PAP_RNA-bind"/>
    <property type="match status" value="1"/>
</dbReference>
<feature type="region of interest" description="Disordered" evidence="16">
    <location>
        <begin position="497"/>
        <end position="536"/>
    </location>
</feature>
<dbReference type="SUPFAM" id="SSF55003">
    <property type="entry name" value="PAP/Archaeal CCA-adding enzyme, C-terminal domain"/>
    <property type="match status" value="1"/>
</dbReference>
<name>A0A914BHC8_PATMI</name>
<dbReference type="OrthoDB" id="412748at2759"/>
<dbReference type="FunFam" id="3.30.70.590:FF:000001">
    <property type="entry name" value="Putative poly(A) polymerase gamma"/>
    <property type="match status" value="1"/>
</dbReference>
<evidence type="ECO:0000313" key="20">
    <source>
        <dbReference type="EnsemblMetazoa" id="XP_038074837.1"/>
    </source>
</evidence>
<dbReference type="RefSeq" id="XP_038074837.1">
    <property type="nucleotide sequence ID" value="XM_038218909.1"/>
</dbReference>
<keyword evidence="12" id="KW-0694">RNA-binding</keyword>
<evidence type="ECO:0000256" key="1">
    <source>
        <dbReference type="ARBA" id="ARBA00001936"/>
    </source>
</evidence>
<dbReference type="Proteomes" id="UP000887568">
    <property type="component" value="Unplaced"/>
</dbReference>
<dbReference type="GO" id="GO:1990817">
    <property type="term" value="F:poly(A) RNA polymerase activity"/>
    <property type="evidence" value="ECO:0007669"/>
    <property type="project" value="UniProtKB-EC"/>
</dbReference>
<dbReference type="Gene3D" id="3.30.460.10">
    <property type="entry name" value="Beta Polymerase, domain 2"/>
    <property type="match status" value="1"/>
</dbReference>
<evidence type="ECO:0000256" key="12">
    <source>
        <dbReference type="ARBA" id="ARBA00022884"/>
    </source>
</evidence>
<dbReference type="InterPro" id="IPR007012">
    <property type="entry name" value="PolA_pol_cen_dom"/>
</dbReference>
<dbReference type="PANTHER" id="PTHR10682:SF10">
    <property type="entry name" value="POLYNUCLEOTIDE ADENYLYLTRANSFERASE"/>
    <property type="match status" value="1"/>
</dbReference>
<dbReference type="GO" id="GO:0046872">
    <property type="term" value="F:metal ion binding"/>
    <property type="evidence" value="ECO:0007669"/>
    <property type="project" value="UniProtKB-KW"/>
</dbReference>
<keyword evidence="21" id="KW-1185">Reference proteome</keyword>
<evidence type="ECO:0000256" key="3">
    <source>
        <dbReference type="ARBA" id="ARBA00004123"/>
    </source>
</evidence>
<feature type="domain" description="Poly(A) polymerase nucleotidyltransferase" evidence="19">
    <location>
        <begin position="12"/>
        <end position="205"/>
    </location>
</feature>
<dbReference type="GO" id="GO:0003723">
    <property type="term" value="F:RNA binding"/>
    <property type="evidence" value="ECO:0007669"/>
    <property type="project" value="UniProtKB-KW"/>
</dbReference>
<evidence type="ECO:0000256" key="8">
    <source>
        <dbReference type="ARBA" id="ARBA00022723"/>
    </source>
</evidence>
<dbReference type="GO" id="GO:0005634">
    <property type="term" value="C:nucleus"/>
    <property type="evidence" value="ECO:0007669"/>
    <property type="project" value="UniProtKB-SubCell"/>
</dbReference>
<feature type="compositionally biased region" description="Polar residues" evidence="16">
    <location>
        <begin position="581"/>
        <end position="637"/>
    </location>
</feature>
<dbReference type="GO" id="GO:0031123">
    <property type="term" value="P:RNA 3'-end processing"/>
    <property type="evidence" value="ECO:0007669"/>
    <property type="project" value="InterPro"/>
</dbReference>
<evidence type="ECO:0000256" key="6">
    <source>
        <dbReference type="ARBA" id="ARBA00022664"/>
    </source>
</evidence>
<keyword evidence="13" id="KW-0464">Manganese</keyword>
<dbReference type="Gene3D" id="3.30.70.590">
    <property type="entry name" value="Poly(A) polymerase predicted RNA binding domain"/>
    <property type="match status" value="1"/>
</dbReference>
<dbReference type="GO" id="GO:0005524">
    <property type="term" value="F:ATP binding"/>
    <property type="evidence" value="ECO:0007669"/>
    <property type="project" value="UniProtKB-KW"/>
</dbReference>
<comment type="catalytic activity">
    <reaction evidence="15">
        <text>RNA(n) + ATP = RNA(n)-3'-adenine ribonucleotide + diphosphate</text>
        <dbReference type="Rhea" id="RHEA:11332"/>
        <dbReference type="Rhea" id="RHEA-COMP:14527"/>
        <dbReference type="Rhea" id="RHEA-COMP:17347"/>
        <dbReference type="ChEBI" id="CHEBI:30616"/>
        <dbReference type="ChEBI" id="CHEBI:33019"/>
        <dbReference type="ChEBI" id="CHEBI:140395"/>
        <dbReference type="ChEBI" id="CHEBI:173115"/>
        <dbReference type="EC" id="2.7.7.19"/>
    </reaction>
</comment>
<feature type="compositionally biased region" description="Polar residues" evidence="16">
    <location>
        <begin position="711"/>
        <end position="731"/>
    </location>
</feature>
<protein>
    <recommendedName>
        <fullName evidence="5">polynucleotide adenylyltransferase</fullName>
        <ecNumber evidence="5">2.7.7.19</ecNumber>
    </recommendedName>
</protein>
<keyword evidence="10" id="KW-0067">ATP-binding</keyword>
<evidence type="ECO:0000256" key="7">
    <source>
        <dbReference type="ARBA" id="ARBA00022679"/>
    </source>
</evidence>
<dbReference type="AlphaFoldDB" id="A0A914BHC8"/>
<dbReference type="InterPro" id="IPR011068">
    <property type="entry name" value="NuclTrfase_I-like_C"/>
</dbReference>
<evidence type="ECO:0000259" key="17">
    <source>
        <dbReference type="Pfam" id="PF04926"/>
    </source>
</evidence>
<evidence type="ECO:0000256" key="14">
    <source>
        <dbReference type="ARBA" id="ARBA00023242"/>
    </source>
</evidence>
<evidence type="ECO:0000259" key="19">
    <source>
        <dbReference type="Pfam" id="PF20750"/>
    </source>
</evidence>
<evidence type="ECO:0000259" key="18">
    <source>
        <dbReference type="Pfam" id="PF04928"/>
    </source>
</evidence>
<dbReference type="Pfam" id="PF04928">
    <property type="entry name" value="PAP_central"/>
    <property type="match status" value="1"/>
</dbReference>
<dbReference type="InterPro" id="IPR048840">
    <property type="entry name" value="PolA_pol_NTPase"/>
</dbReference>
<dbReference type="GO" id="GO:0006397">
    <property type="term" value="P:mRNA processing"/>
    <property type="evidence" value="ECO:0007669"/>
    <property type="project" value="UniProtKB-KW"/>
</dbReference>
<keyword evidence="7" id="KW-0808">Transferase</keyword>
<keyword evidence="8" id="KW-0479">Metal-binding</keyword>
<evidence type="ECO:0000256" key="4">
    <source>
        <dbReference type="ARBA" id="ARBA00010912"/>
    </source>
</evidence>
<evidence type="ECO:0000256" key="9">
    <source>
        <dbReference type="ARBA" id="ARBA00022741"/>
    </source>
</evidence>
<dbReference type="Pfam" id="PF20750">
    <property type="entry name" value="PAP_NTPase"/>
    <property type="match status" value="1"/>
</dbReference>
<dbReference type="FunFam" id="1.10.1410.10:FF:000001">
    <property type="entry name" value="Putative poly(A) polymerase gamma"/>
    <property type="match status" value="1"/>
</dbReference>
<comment type="similarity">
    <text evidence="4">Belongs to the poly(A) polymerase family.</text>
</comment>
<feature type="domain" description="Poly(A) polymerase central" evidence="18">
    <location>
        <begin position="210"/>
        <end position="355"/>
    </location>
</feature>
<evidence type="ECO:0000256" key="2">
    <source>
        <dbReference type="ARBA" id="ARBA00001946"/>
    </source>
</evidence>
<keyword evidence="11" id="KW-0460">Magnesium</keyword>
<dbReference type="SUPFAM" id="SSF81301">
    <property type="entry name" value="Nucleotidyltransferase"/>
    <property type="match status" value="1"/>
</dbReference>
<dbReference type="InterPro" id="IPR043519">
    <property type="entry name" value="NT_sf"/>
</dbReference>
<evidence type="ECO:0000256" key="15">
    <source>
        <dbReference type="ARBA" id="ARBA00048830"/>
    </source>
</evidence>
<dbReference type="EnsemblMetazoa" id="XM_038218909.1">
    <property type="protein sequence ID" value="XP_038074837.1"/>
    <property type="gene ID" value="LOC119742741"/>
</dbReference>
<evidence type="ECO:0000256" key="5">
    <source>
        <dbReference type="ARBA" id="ARBA00012388"/>
    </source>
</evidence>
<sequence length="773" mass="85639">MDRSESSQKIYGITSPISLQGPKPEDLVYTEQLVEALKPHGVFENEEELNHRMVVLSKLDGIVKDWVREMSLKRNIPPNIAETVGGKIYTFGSYRLGVHTKGADIDTLCVAPRHVDRSDFFGSFQEILRAMPEVKDLRAVEGAFVPVIKMIFDGIEMDVLFARLALQIIPEDQDLTDDSLLKNLDQKCVRSLNGCRVTDEILNLVPNKENFRLALRAIKLWAKKRGIYSNALGFLGGVSWAMLVARTCQLYPNAAPSTIVHKFFLVFTQWVWPQPVLLKQPKPMTDLTFPVWDPRVNVSDRFHLMPIITPAYPQQNSTYNVTLSTKFIMEQEIKGGLAITQEVVQGTADWDKLFEPISFFQKYRHFIVLTASAGSVEHHLEWVGLVESKIRILVGNLERNSHIKLAHANPKSFNPQQTEEKTDIFASLWFIGLDFQQMDPSTNVDLTFDIQSFVDTVHRQAVGIGMLKDGMKIEAKHVKRKQLIQFLPNTILKFKKKSLQNQDSPSSTVSTELQQKDRKEPTTPTRKTGAAGAVIQPVQMTEEEFLYGAADENHSGIQLTKSASSPALGSGQTGQDRVEVTGSSSDTCVRSSNGNGQPTDTQPSGASTESSEASQENLVESTKESSQGGRISPSTEGVSVFKEPLSPESLQTAHPNKSLEVSLDSIDSTIDSGRGTPDEGSSSVKRPSSPEPSPLQSPPKRAKADTEQDDSTLTTTEDQSVQRNGQASVKTATLEPMTIDIRQRLPSGELPDMSSPMPKQVTLVKNSIKLNLK</sequence>
<evidence type="ECO:0000256" key="13">
    <source>
        <dbReference type="ARBA" id="ARBA00023211"/>
    </source>
</evidence>
<keyword evidence="14" id="KW-0539">Nucleus</keyword>
<feature type="region of interest" description="Disordered" evidence="16">
    <location>
        <begin position="667"/>
        <end position="738"/>
    </location>
</feature>
<feature type="domain" description="Poly(A) polymerase RNA-binding" evidence="17">
    <location>
        <begin position="358"/>
        <end position="417"/>
    </location>
</feature>
<comment type="cofactor">
    <cofactor evidence="2">
        <name>Mg(2+)</name>
        <dbReference type="ChEBI" id="CHEBI:18420"/>
    </cofactor>
</comment>
<dbReference type="OMA" id="ALWWIRY"/>
<dbReference type="SUPFAM" id="SSF81631">
    <property type="entry name" value="PAP/OAS1 substrate-binding domain"/>
    <property type="match status" value="1"/>
</dbReference>
<dbReference type="FunFam" id="3.30.460.10:FF:000002">
    <property type="entry name" value="Poly(A) polymerase alpha, putative"/>
    <property type="match status" value="1"/>
</dbReference>
<organism evidence="20 21">
    <name type="scientific">Patiria miniata</name>
    <name type="common">Bat star</name>
    <name type="synonym">Asterina miniata</name>
    <dbReference type="NCBI Taxonomy" id="46514"/>
    <lineage>
        <taxon>Eukaryota</taxon>
        <taxon>Metazoa</taxon>
        <taxon>Echinodermata</taxon>
        <taxon>Eleutherozoa</taxon>
        <taxon>Asterozoa</taxon>
        <taxon>Asteroidea</taxon>
        <taxon>Valvatacea</taxon>
        <taxon>Valvatida</taxon>
        <taxon>Asterinidae</taxon>
        <taxon>Patiria</taxon>
    </lineage>
</organism>
<keyword evidence="6" id="KW-0507">mRNA processing</keyword>
<dbReference type="PANTHER" id="PTHR10682">
    <property type="entry name" value="POLY A POLYMERASE"/>
    <property type="match status" value="1"/>
</dbReference>
<accession>A0A914BHC8</accession>
<evidence type="ECO:0000256" key="11">
    <source>
        <dbReference type="ARBA" id="ARBA00022842"/>
    </source>
</evidence>
<evidence type="ECO:0000313" key="21">
    <source>
        <dbReference type="Proteomes" id="UP000887568"/>
    </source>
</evidence>
<reference evidence="20" key="1">
    <citation type="submission" date="2022-11" db="UniProtKB">
        <authorList>
            <consortium name="EnsemblMetazoa"/>
        </authorList>
    </citation>
    <scope>IDENTIFICATION</scope>
</reference>
<dbReference type="CDD" id="cd05402">
    <property type="entry name" value="NT_PAP_TUTase"/>
    <property type="match status" value="1"/>
</dbReference>
<comment type="subcellular location">
    <subcellularLocation>
        <location evidence="3">Nucleus</location>
    </subcellularLocation>
</comment>
<feature type="compositionally biased region" description="Polar residues" evidence="16">
    <location>
        <begin position="499"/>
        <end position="513"/>
    </location>
</feature>
<keyword evidence="9" id="KW-0547">Nucleotide-binding</keyword>
<dbReference type="EC" id="2.7.7.19" evidence="5"/>